<dbReference type="HOGENOM" id="CLU_064060_2_0_9"/>
<dbReference type="PROSITE" id="PS51332">
    <property type="entry name" value="B12_BINDING"/>
    <property type="match status" value="1"/>
</dbReference>
<dbReference type="AlphaFoldDB" id="A0A0B6ALX4"/>
<sequence length="221" mass="25468">MKSQVQKFVGYLLAGDQDSAWEIVLEEIQQGKNSLDIYENLITTAMRVTGDMWEENIISVADEHVATTTCDYVLTRYRFYKKIQGHASDTAPRALLLCLEQEQHFIGLKMVALLFEEHGWNTRFLGANLPLEYAEKMAIEWKPHMVGLSVSIPYHIERLAEYTKTLDKLEPRPTVMVGGRLVSQIDFRSYCSEHTRLIPDLYQLNNWLLSYHKGVEVNVDA</sequence>
<dbReference type="GO" id="GO:0031419">
    <property type="term" value="F:cobalamin binding"/>
    <property type="evidence" value="ECO:0007669"/>
    <property type="project" value="InterPro"/>
</dbReference>
<evidence type="ECO:0000313" key="2">
    <source>
        <dbReference type="Proteomes" id="UP000031829"/>
    </source>
</evidence>
<evidence type="ECO:0000313" key="1">
    <source>
        <dbReference type="EMBL" id="AJI22072.1"/>
    </source>
</evidence>
<dbReference type="GO" id="GO:0046872">
    <property type="term" value="F:metal ion binding"/>
    <property type="evidence" value="ECO:0007669"/>
    <property type="project" value="InterPro"/>
</dbReference>
<dbReference type="Proteomes" id="UP000031829">
    <property type="component" value="Chromosome"/>
</dbReference>
<dbReference type="SUPFAM" id="SSF52242">
    <property type="entry name" value="Cobalamin (vitamin B12)-binding domain"/>
    <property type="match status" value="1"/>
</dbReference>
<dbReference type="InterPro" id="IPR006158">
    <property type="entry name" value="Cobalamin-bd"/>
</dbReference>
<name>A0A0B6ALX4_PRIM2</name>
<dbReference type="GeneID" id="93643524"/>
<dbReference type="Gene3D" id="3.40.50.280">
    <property type="entry name" value="Cobalamin-binding domain"/>
    <property type="match status" value="1"/>
</dbReference>
<gene>
    <name evidence="1" type="ORF">BG04_5584</name>
</gene>
<reference evidence="1 2" key="1">
    <citation type="journal article" date="2015" name="Genome Announc.">
        <title>Complete genome sequences for 35 biothreat assay-relevant bacillus species.</title>
        <authorList>
            <person name="Johnson S.L."/>
            <person name="Daligault H.E."/>
            <person name="Davenport K.W."/>
            <person name="Jaissle J."/>
            <person name="Frey K.G."/>
            <person name="Ladner J.T."/>
            <person name="Broomall S.M."/>
            <person name="Bishop-Lilly K.A."/>
            <person name="Bruce D.C."/>
            <person name="Gibbons H.S."/>
            <person name="Coyne S.R."/>
            <person name="Lo C.C."/>
            <person name="Meincke L."/>
            <person name="Munk A.C."/>
            <person name="Koroleva G.I."/>
            <person name="Rosenzweig C.N."/>
            <person name="Palacios G.F."/>
            <person name="Redden C.L."/>
            <person name="Minogue T.D."/>
            <person name="Chain P.S."/>
        </authorList>
    </citation>
    <scope>NUCLEOTIDE SEQUENCE [LARGE SCALE GENOMIC DNA]</scope>
    <source>
        <strain evidence="2">ATCC 14581 / DSM 32 / JCM 2506 / NBRC 15308 / NCIMB 9376 / NCTC 10342 / NRRL B-14308 / VKM B-512</strain>
    </source>
</reference>
<dbReference type="Pfam" id="PF02310">
    <property type="entry name" value="B12-binding"/>
    <property type="match status" value="1"/>
</dbReference>
<dbReference type="CDD" id="cd02065">
    <property type="entry name" value="B12-binding_like"/>
    <property type="match status" value="1"/>
</dbReference>
<protein>
    <submittedName>
        <fullName evidence="1">B12 binding domain protein</fullName>
    </submittedName>
</protein>
<dbReference type="EMBL" id="CP009920">
    <property type="protein sequence ID" value="AJI22072.1"/>
    <property type="molecule type" value="Genomic_DNA"/>
</dbReference>
<dbReference type="InterPro" id="IPR036594">
    <property type="entry name" value="Meth_synthase_dom"/>
</dbReference>
<dbReference type="Pfam" id="PF02607">
    <property type="entry name" value="B12-binding_2"/>
    <property type="match status" value="1"/>
</dbReference>
<organism evidence="1 2">
    <name type="scientific">Priestia megaterium (strain ATCC 14581 / DSM 32 / CCUG 1817 / JCM 2506 / NBRC 15308 / NCIMB 9376 / NCTC 10342 / NRRL B-14308 / VKM B-512 / Ford 19)</name>
    <name type="common">Bacillus megaterium</name>
    <dbReference type="NCBI Taxonomy" id="1348623"/>
    <lineage>
        <taxon>Bacteria</taxon>
        <taxon>Bacillati</taxon>
        <taxon>Bacillota</taxon>
        <taxon>Bacilli</taxon>
        <taxon>Bacillales</taxon>
        <taxon>Bacillaceae</taxon>
        <taxon>Priestia</taxon>
    </lineage>
</organism>
<dbReference type="RefSeq" id="WP_034650750.1">
    <property type="nucleotide sequence ID" value="NZ_BCVB01000006.1"/>
</dbReference>
<dbReference type="SUPFAM" id="SSF47644">
    <property type="entry name" value="Methionine synthase domain"/>
    <property type="match status" value="1"/>
</dbReference>
<dbReference type="Gene3D" id="1.10.1240.10">
    <property type="entry name" value="Methionine synthase domain"/>
    <property type="match status" value="1"/>
</dbReference>
<dbReference type="InterPro" id="IPR036724">
    <property type="entry name" value="Cobalamin-bd_sf"/>
</dbReference>
<dbReference type="InterPro" id="IPR003759">
    <property type="entry name" value="Cbl-bd_cap"/>
</dbReference>
<proteinExistence type="predicted"/>
<accession>A0A0B6ALX4</accession>
<dbReference type="KEGG" id="bmeg:BG04_5584"/>